<dbReference type="Pfam" id="PF08751">
    <property type="entry name" value="TrwC"/>
    <property type="match status" value="1"/>
</dbReference>
<name>A0A7W3T4K6_9ACTN</name>
<dbReference type="InterPro" id="IPR014862">
    <property type="entry name" value="TrwC"/>
</dbReference>
<evidence type="ECO:0000313" key="2">
    <source>
        <dbReference type="EMBL" id="MBB0230668.1"/>
    </source>
</evidence>
<feature type="domain" description="TrwC relaxase" evidence="1">
    <location>
        <begin position="8"/>
        <end position="222"/>
    </location>
</feature>
<dbReference type="SUPFAM" id="SSF55464">
    <property type="entry name" value="Origin of replication-binding domain, RBD-like"/>
    <property type="match status" value="1"/>
</dbReference>
<keyword evidence="3" id="KW-1185">Reference proteome</keyword>
<protein>
    <submittedName>
        <fullName evidence="2">Relaxase domain-containing protein</fullName>
    </submittedName>
</protein>
<accession>A0A7W3T4K6</accession>
<evidence type="ECO:0000259" key="1">
    <source>
        <dbReference type="Pfam" id="PF08751"/>
    </source>
</evidence>
<sequence>MEDARQAAGLPPGVWLGCGPAALGLVAGEPVTQRQMELLYGRGRHPDAGRIEHELPEAGADPAEARRATALGRPIEEVSRRGVPPLLALDLVFRPQASLTVLWALGDDHVREVIEAAHERAIETVVHRPEKEVAQTRWSSGRKRARTPALSIARFRHFDNRDGAPLLHDHCLILNRAGRLGGARGALDTRTLHRHIVEAGTFYTLTMTTDVCEEPGLATVPRGTALGFPGGRRFRRRAIRHPLVREASRQGRRRLSRS</sequence>
<dbReference type="PROSITE" id="PS51257">
    <property type="entry name" value="PROKAR_LIPOPROTEIN"/>
    <property type="match status" value="1"/>
</dbReference>
<dbReference type="NCBIfam" id="NF041492">
    <property type="entry name" value="MobF"/>
    <property type="match status" value="1"/>
</dbReference>
<dbReference type="Proteomes" id="UP000530234">
    <property type="component" value="Unassembled WGS sequence"/>
</dbReference>
<reference evidence="3" key="1">
    <citation type="submission" date="2019-10" db="EMBL/GenBank/DDBJ databases">
        <title>Streptomyces sp. nov., a novel actinobacterium isolated from alkaline environment.</title>
        <authorList>
            <person name="Golinska P."/>
        </authorList>
    </citation>
    <scope>NUCLEOTIDE SEQUENCE [LARGE SCALE GENOMIC DNA]</scope>
    <source>
        <strain evidence="3">DSM 42108</strain>
    </source>
</reference>
<comment type="caution">
    <text evidence="2">The sequence shown here is derived from an EMBL/GenBank/DDBJ whole genome shotgun (WGS) entry which is preliminary data.</text>
</comment>
<dbReference type="EMBL" id="VKHS01000326">
    <property type="protein sequence ID" value="MBB0230668.1"/>
    <property type="molecule type" value="Genomic_DNA"/>
</dbReference>
<gene>
    <name evidence="2" type="ORF">FOE67_14370</name>
</gene>
<proteinExistence type="predicted"/>
<dbReference type="AlphaFoldDB" id="A0A7W3T4K6"/>
<organism evidence="2 3">
    <name type="scientific">Streptomyces calidiresistens</name>
    <dbReference type="NCBI Taxonomy" id="1485586"/>
    <lineage>
        <taxon>Bacteria</taxon>
        <taxon>Bacillati</taxon>
        <taxon>Actinomycetota</taxon>
        <taxon>Actinomycetes</taxon>
        <taxon>Kitasatosporales</taxon>
        <taxon>Streptomycetaceae</taxon>
        <taxon>Streptomyces</taxon>
    </lineage>
</organism>
<evidence type="ECO:0000313" key="3">
    <source>
        <dbReference type="Proteomes" id="UP000530234"/>
    </source>
</evidence>
<dbReference type="RefSeq" id="WP_228473891.1">
    <property type="nucleotide sequence ID" value="NZ_VKHS01000326.1"/>
</dbReference>